<evidence type="ECO:0000313" key="2">
    <source>
        <dbReference type="EMBL" id="KAE9288497.1"/>
    </source>
</evidence>
<feature type="chain" id="PRO_5026019548" description="Secreted protein" evidence="1">
    <location>
        <begin position="26"/>
        <end position="143"/>
    </location>
</feature>
<accession>A0A6G0QIW8</accession>
<dbReference type="AlphaFoldDB" id="A0A6G0QIW8"/>
<reference evidence="2 3" key="1">
    <citation type="submission" date="2018-09" db="EMBL/GenBank/DDBJ databases">
        <title>Genomic investigation of the strawberry pathogen Phytophthora fragariae indicates pathogenicity is determined by transcriptional variation in three key races.</title>
        <authorList>
            <person name="Adams T.M."/>
            <person name="Armitage A.D."/>
            <person name="Sobczyk M.K."/>
            <person name="Bates H.J."/>
            <person name="Dunwell J.M."/>
            <person name="Nellist C.F."/>
            <person name="Harrison R.J."/>
        </authorList>
    </citation>
    <scope>NUCLEOTIDE SEQUENCE [LARGE SCALE GENOMIC DNA]</scope>
    <source>
        <strain evidence="2 3">NOV-77</strain>
    </source>
</reference>
<name>A0A6G0QIW8_9STRA</name>
<evidence type="ECO:0000313" key="3">
    <source>
        <dbReference type="Proteomes" id="UP000486351"/>
    </source>
</evidence>
<evidence type="ECO:0000256" key="1">
    <source>
        <dbReference type="SAM" id="SignalP"/>
    </source>
</evidence>
<dbReference type="EMBL" id="QXFY01003113">
    <property type="protein sequence ID" value="KAE9288497.1"/>
    <property type="molecule type" value="Genomic_DNA"/>
</dbReference>
<feature type="signal peptide" evidence="1">
    <location>
        <begin position="1"/>
        <end position="25"/>
    </location>
</feature>
<proteinExistence type="predicted"/>
<gene>
    <name evidence="2" type="ORF">PF008_g26126</name>
</gene>
<protein>
    <recommendedName>
        <fullName evidence="4">Secreted protein</fullName>
    </recommendedName>
</protein>
<evidence type="ECO:0008006" key="4">
    <source>
        <dbReference type="Google" id="ProtNLM"/>
    </source>
</evidence>
<keyword evidence="1" id="KW-0732">Signal</keyword>
<organism evidence="2 3">
    <name type="scientific">Phytophthora fragariae</name>
    <dbReference type="NCBI Taxonomy" id="53985"/>
    <lineage>
        <taxon>Eukaryota</taxon>
        <taxon>Sar</taxon>
        <taxon>Stramenopiles</taxon>
        <taxon>Oomycota</taxon>
        <taxon>Peronosporomycetes</taxon>
        <taxon>Peronosporales</taxon>
        <taxon>Peronosporaceae</taxon>
        <taxon>Phytophthora</taxon>
    </lineage>
</organism>
<sequence length="143" mass="15576">MAFSFRPSWCTRSTFLLQICVMSTATPCCHKSVATSLTSLQGSKFPVLPHSTSHLGSMRSVKLKMSGSAVSRSWSVHLCPRWASPHPCSIMVHSCAASGHCHTRCVVPVVVAFVHLMAVHLNLCSAPAQIRNLLCFSFTIFCV</sequence>
<dbReference type="Proteomes" id="UP000486351">
    <property type="component" value="Unassembled WGS sequence"/>
</dbReference>
<comment type="caution">
    <text evidence="2">The sequence shown here is derived from an EMBL/GenBank/DDBJ whole genome shotgun (WGS) entry which is preliminary data.</text>
</comment>